<dbReference type="OrthoDB" id="4033880at2759"/>
<dbReference type="SUPFAM" id="SSF48464">
    <property type="entry name" value="ENTH/VHS domain"/>
    <property type="match status" value="1"/>
</dbReference>
<dbReference type="FunCoup" id="A0A4S2N5P8">
    <property type="interactions" value="121"/>
</dbReference>
<evidence type="ECO:0000256" key="4">
    <source>
        <dbReference type="ARBA" id="ARBA00022490"/>
    </source>
</evidence>
<feature type="compositionally biased region" description="Polar residues" evidence="11">
    <location>
        <begin position="321"/>
        <end position="348"/>
    </location>
</feature>
<dbReference type="Gene3D" id="1.25.40.90">
    <property type="match status" value="1"/>
</dbReference>
<dbReference type="Pfam" id="PF01417">
    <property type="entry name" value="ENTH"/>
    <property type="match status" value="1"/>
</dbReference>
<gene>
    <name evidence="13" type="ORF">EX30DRAFT_325109</name>
</gene>
<feature type="compositionally biased region" description="Basic and acidic residues" evidence="11">
    <location>
        <begin position="173"/>
        <end position="194"/>
    </location>
</feature>
<dbReference type="GO" id="GO:0005768">
    <property type="term" value="C:endosome"/>
    <property type="evidence" value="ECO:0007669"/>
    <property type="project" value="TreeGrafter"/>
</dbReference>
<feature type="region of interest" description="Disordered" evidence="11">
    <location>
        <begin position="160"/>
        <end position="194"/>
    </location>
</feature>
<feature type="domain" description="ENTH" evidence="12">
    <location>
        <begin position="10"/>
        <end position="143"/>
    </location>
</feature>
<keyword evidence="5" id="KW-1017">Isopeptide bond</keyword>
<dbReference type="InterPro" id="IPR013809">
    <property type="entry name" value="ENTH"/>
</dbReference>
<dbReference type="SMART" id="SM00273">
    <property type="entry name" value="ENTH"/>
    <property type="match status" value="1"/>
</dbReference>
<dbReference type="GO" id="GO:0005886">
    <property type="term" value="C:plasma membrane"/>
    <property type="evidence" value="ECO:0007669"/>
    <property type="project" value="TreeGrafter"/>
</dbReference>
<dbReference type="STRING" id="341454.A0A4S2N5P8"/>
<keyword evidence="8" id="KW-0832">Ubl conjugation</keyword>
<dbReference type="GO" id="GO:0005543">
    <property type="term" value="F:phospholipid binding"/>
    <property type="evidence" value="ECO:0007669"/>
    <property type="project" value="TreeGrafter"/>
</dbReference>
<reference evidence="13 14" key="1">
    <citation type="submission" date="2019-04" db="EMBL/GenBank/DDBJ databases">
        <title>Comparative genomics and transcriptomics to analyze fruiting body development in filamentous ascomycetes.</title>
        <authorList>
            <consortium name="DOE Joint Genome Institute"/>
            <person name="Lutkenhaus R."/>
            <person name="Traeger S."/>
            <person name="Breuer J."/>
            <person name="Kuo A."/>
            <person name="Lipzen A."/>
            <person name="Pangilinan J."/>
            <person name="Dilworth D."/>
            <person name="Sandor L."/>
            <person name="Poggeler S."/>
            <person name="Barry K."/>
            <person name="Grigoriev I.V."/>
            <person name="Nowrousian M."/>
        </authorList>
    </citation>
    <scope>NUCLEOTIDE SEQUENCE [LARGE SCALE GENOMIC DNA]</scope>
    <source>
        <strain evidence="13 14">CBS 389.68</strain>
    </source>
</reference>
<name>A0A4S2N5P8_9PEZI</name>
<organism evidence="13 14">
    <name type="scientific">Ascodesmis nigricans</name>
    <dbReference type="NCBI Taxonomy" id="341454"/>
    <lineage>
        <taxon>Eukaryota</taxon>
        <taxon>Fungi</taxon>
        <taxon>Dikarya</taxon>
        <taxon>Ascomycota</taxon>
        <taxon>Pezizomycotina</taxon>
        <taxon>Pezizomycetes</taxon>
        <taxon>Pezizales</taxon>
        <taxon>Ascodesmidaceae</taxon>
        <taxon>Ascodesmis</taxon>
    </lineage>
</organism>
<proteinExistence type="inferred from homology"/>
<evidence type="ECO:0000256" key="8">
    <source>
        <dbReference type="ARBA" id="ARBA00022843"/>
    </source>
</evidence>
<dbReference type="Proteomes" id="UP000298138">
    <property type="component" value="Unassembled WGS sequence"/>
</dbReference>
<evidence type="ECO:0000256" key="5">
    <source>
        <dbReference type="ARBA" id="ARBA00022499"/>
    </source>
</evidence>
<dbReference type="GO" id="GO:0007015">
    <property type="term" value="P:actin filament organization"/>
    <property type="evidence" value="ECO:0007669"/>
    <property type="project" value="TreeGrafter"/>
</dbReference>
<dbReference type="CDD" id="cd16991">
    <property type="entry name" value="ENTH_Ent1_Ent2"/>
    <property type="match status" value="1"/>
</dbReference>
<evidence type="ECO:0000256" key="11">
    <source>
        <dbReference type="SAM" id="MobiDB-lite"/>
    </source>
</evidence>
<dbReference type="FunFam" id="1.25.40.90:FF:000010">
    <property type="entry name" value="EH domain binding protein"/>
    <property type="match status" value="1"/>
</dbReference>
<dbReference type="AlphaFoldDB" id="A0A4S2N5P8"/>
<evidence type="ECO:0000259" key="12">
    <source>
        <dbReference type="PROSITE" id="PS50942"/>
    </source>
</evidence>
<dbReference type="PANTHER" id="PTHR12276:SF110">
    <property type="entry name" value="EPSIN-1-RELATED"/>
    <property type="match status" value="1"/>
</dbReference>
<dbReference type="GO" id="GO:0030125">
    <property type="term" value="C:clathrin vesicle coat"/>
    <property type="evidence" value="ECO:0007669"/>
    <property type="project" value="TreeGrafter"/>
</dbReference>
<dbReference type="PANTHER" id="PTHR12276">
    <property type="entry name" value="EPSIN/ENT-RELATED"/>
    <property type="match status" value="1"/>
</dbReference>
<dbReference type="GO" id="GO:0006897">
    <property type="term" value="P:endocytosis"/>
    <property type="evidence" value="ECO:0007669"/>
    <property type="project" value="TreeGrafter"/>
</dbReference>
<feature type="compositionally biased region" description="Polar residues" evidence="11">
    <location>
        <begin position="368"/>
        <end position="404"/>
    </location>
</feature>
<feature type="compositionally biased region" description="Low complexity" evidence="11">
    <location>
        <begin position="409"/>
        <end position="420"/>
    </location>
</feature>
<dbReference type="InterPro" id="IPR003903">
    <property type="entry name" value="UIM_dom"/>
</dbReference>
<dbReference type="InParanoid" id="A0A4S2N5P8"/>
<dbReference type="PROSITE" id="PS50942">
    <property type="entry name" value="ENTH"/>
    <property type="match status" value="1"/>
</dbReference>
<dbReference type="EMBL" id="ML220112">
    <property type="protein sequence ID" value="TGZ84466.1"/>
    <property type="molecule type" value="Genomic_DNA"/>
</dbReference>
<protein>
    <submittedName>
        <fullName evidence="13">ENTH-domain-containing protein</fullName>
    </submittedName>
</protein>
<keyword evidence="7" id="KW-0677">Repeat</keyword>
<accession>A0A4S2N5P8</accession>
<feature type="region of interest" description="Disordered" evidence="11">
    <location>
        <begin position="321"/>
        <end position="431"/>
    </location>
</feature>
<feature type="compositionally biased region" description="Low complexity" evidence="11">
    <location>
        <begin position="357"/>
        <end position="367"/>
    </location>
</feature>
<evidence type="ECO:0000256" key="6">
    <source>
        <dbReference type="ARBA" id="ARBA00022553"/>
    </source>
</evidence>
<evidence type="ECO:0000256" key="10">
    <source>
        <dbReference type="ARBA" id="ARBA00023136"/>
    </source>
</evidence>
<evidence type="ECO:0000256" key="3">
    <source>
        <dbReference type="ARBA" id="ARBA00010130"/>
    </source>
</evidence>
<dbReference type="GO" id="GO:0070530">
    <property type="term" value="F:K63-linked polyubiquitin modification-dependent protein binding"/>
    <property type="evidence" value="ECO:0007669"/>
    <property type="project" value="UniProtKB-ARBA"/>
</dbReference>
<comment type="subcellular location">
    <subcellularLocation>
        <location evidence="2">Cytoplasm</location>
    </subcellularLocation>
    <subcellularLocation>
        <location evidence="1">Membrane</location>
        <topology evidence="1">Peripheral membrane protein</topology>
    </subcellularLocation>
</comment>
<evidence type="ECO:0000313" key="13">
    <source>
        <dbReference type="EMBL" id="TGZ84466.1"/>
    </source>
</evidence>
<evidence type="ECO:0000256" key="7">
    <source>
        <dbReference type="ARBA" id="ARBA00022737"/>
    </source>
</evidence>
<dbReference type="InterPro" id="IPR008942">
    <property type="entry name" value="ENTH_VHS"/>
</dbReference>
<dbReference type="GO" id="GO:0000147">
    <property type="term" value="P:actin cortical patch assembly"/>
    <property type="evidence" value="ECO:0007669"/>
    <property type="project" value="UniProtKB-ARBA"/>
</dbReference>
<comment type="similarity">
    <text evidence="3">Belongs to the epsin family.</text>
</comment>
<evidence type="ECO:0000256" key="1">
    <source>
        <dbReference type="ARBA" id="ARBA00004170"/>
    </source>
</evidence>
<keyword evidence="4" id="KW-0963">Cytoplasm</keyword>
<evidence type="ECO:0000256" key="9">
    <source>
        <dbReference type="ARBA" id="ARBA00023121"/>
    </source>
</evidence>
<keyword evidence="10" id="KW-0472">Membrane</keyword>
<evidence type="ECO:0000313" key="14">
    <source>
        <dbReference type="Proteomes" id="UP000298138"/>
    </source>
</evidence>
<keyword evidence="14" id="KW-1185">Reference proteome</keyword>
<evidence type="ECO:0000256" key="2">
    <source>
        <dbReference type="ARBA" id="ARBA00004496"/>
    </source>
</evidence>
<keyword evidence="9" id="KW-0446">Lipid-binding</keyword>
<sequence length="530" mass="59085">MAKVLRSVKNVTKGYSNTQVKVRNATSNDPWGPTAPEMAEIAMMTFSGTTDFFEIMDMLDKRLNDKGKNWRHVLKSLKVLDYCLHEGHENVVIWAKENMFLIKTLQEFQHLDEDGLDQGMNIRVAAKDLTNLLQDDQRLQHERQDRKLWESRVGGLNGYSSSSDVYPGNTRYEQPRRLARQDSRSNHGRDHEDWEYKMALEASKNQAEEDKKKSAFQGAEPADADLAKAIKLSQEEEERRRQQSQQATEEDLLFNITPVQPAQPQVTGYPQYNYYQGQMVDFWGNPVNQQSTGYLNTLYAQPTAQFPQPTGFRTQQQGFASPMINQPTGYTNPYQNTGLQPPTFQQPGDHNPYANGLSPQQPLQPLPTGSNNPFAPKMNLNTQPRPHTSHGQPSLNSLAQQQSPPRFANNFPSPTSFSTPSPQPSKPQNPQHVQLEALLQSGNGLDTFGNTGDLRVPAQHTTSGAFVNSAGIQRGGIQMQDVNNNPFFQGSQFAGMPQSTGFGGGLQPPAAQRLVPSHTGPAQRGGNPWA</sequence>
<dbReference type="PROSITE" id="PS50330">
    <property type="entry name" value="UIM"/>
    <property type="match status" value="1"/>
</dbReference>
<keyword evidence="6" id="KW-0597">Phosphoprotein</keyword>
<dbReference type="GO" id="GO:0030276">
    <property type="term" value="F:clathrin binding"/>
    <property type="evidence" value="ECO:0007669"/>
    <property type="project" value="TreeGrafter"/>
</dbReference>
<feature type="region of interest" description="Disordered" evidence="11">
    <location>
        <begin position="502"/>
        <end position="530"/>
    </location>
</feature>